<keyword evidence="8 11" id="KW-1133">Transmembrane helix</keyword>
<evidence type="ECO:0000256" key="8">
    <source>
        <dbReference type="ARBA" id="ARBA00022989"/>
    </source>
</evidence>
<dbReference type="PROSITE" id="PS50109">
    <property type="entry name" value="HIS_KIN"/>
    <property type="match status" value="1"/>
</dbReference>
<protein>
    <recommendedName>
        <fullName evidence="3">histidine kinase</fullName>
        <ecNumber evidence="3">2.7.13.3</ecNumber>
    </recommendedName>
</protein>
<dbReference type="EMBL" id="BOOB01000042">
    <property type="protein sequence ID" value="GIH35202.1"/>
    <property type="molecule type" value="Genomic_DNA"/>
</dbReference>
<keyword evidence="15" id="KW-1185">Reference proteome</keyword>
<dbReference type="SUPFAM" id="SSF158472">
    <property type="entry name" value="HAMP domain-like"/>
    <property type="match status" value="1"/>
</dbReference>
<dbReference type="GO" id="GO:0016301">
    <property type="term" value="F:kinase activity"/>
    <property type="evidence" value="ECO:0007669"/>
    <property type="project" value="UniProtKB-KW"/>
</dbReference>
<dbReference type="EC" id="2.7.13.3" evidence="3"/>
<dbReference type="InterPro" id="IPR003660">
    <property type="entry name" value="HAMP_dom"/>
</dbReference>
<evidence type="ECO:0000256" key="9">
    <source>
        <dbReference type="ARBA" id="ARBA00023012"/>
    </source>
</evidence>
<name>A0ABQ4FK62_9ACTN</name>
<dbReference type="SMART" id="SM00304">
    <property type="entry name" value="HAMP"/>
    <property type="match status" value="1"/>
</dbReference>
<keyword evidence="7 14" id="KW-0418">Kinase</keyword>
<dbReference type="CDD" id="cd06225">
    <property type="entry name" value="HAMP"/>
    <property type="match status" value="1"/>
</dbReference>
<sequence>MTWLPSGLRGRLVITFLLVAVTASAVVAGLGYQIVRRGLLDRAERGVVADVRETLSRTPLPIGVSDVVWPSDATVTEDDLGQVVQALEAPERTVIVTYGELLRTSPGFLFTLADLPSGLRERAAGGRLVYQRALLRRRPWLIVATQIQRESGQGVMRPTGLTAYVFVPLSEEDAVLSRLRTALAQAGGITLVLALTLALLSARRVLLPVRRLGAAARALGSGDLRVRLPVRGRDELAELTATFNETAAALEETVGELRTLESMSRRFVADVSHELRTPLTAMTAVTDMLSEDAENLPDDAGEAVRIVVREIGRLRVLVEHLIEISKLDAGAATLHRETVDVGDALADCLEMRGWADRVKLTVPLGLAFSLDIRRFDVIVANLVGNALNHGAPPVVVTARVRVRPDASRGLEVTVRDHGTGIPEHALPHVFERFYKAGADRARSVGSGLGLAIARANAELHDGSVTAERREPGTLFRLWIPTP</sequence>
<evidence type="ECO:0000256" key="4">
    <source>
        <dbReference type="ARBA" id="ARBA00022553"/>
    </source>
</evidence>
<dbReference type="PRINTS" id="PR00344">
    <property type="entry name" value="BCTRLSENSOR"/>
</dbReference>
<evidence type="ECO:0000256" key="3">
    <source>
        <dbReference type="ARBA" id="ARBA00012438"/>
    </source>
</evidence>
<dbReference type="RefSeq" id="WP_204287911.1">
    <property type="nucleotide sequence ID" value="NZ_BAABEJ010000024.1"/>
</dbReference>
<dbReference type="InterPro" id="IPR003594">
    <property type="entry name" value="HATPase_dom"/>
</dbReference>
<comment type="subcellular location">
    <subcellularLocation>
        <location evidence="2">Cell membrane</location>
    </subcellularLocation>
</comment>
<dbReference type="PANTHER" id="PTHR45436:SF5">
    <property type="entry name" value="SENSOR HISTIDINE KINASE TRCS"/>
    <property type="match status" value="1"/>
</dbReference>
<keyword evidence="10 11" id="KW-0472">Membrane</keyword>
<evidence type="ECO:0000256" key="1">
    <source>
        <dbReference type="ARBA" id="ARBA00000085"/>
    </source>
</evidence>
<feature type="domain" description="Histidine kinase" evidence="12">
    <location>
        <begin position="270"/>
        <end position="482"/>
    </location>
</feature>
<evidence type="ECO:0000256" key="6">
    <source>
        <dbReference type="ARBA" id="ARBA00022692"/>
    </source>
</evidence>
<dbReference type="SUPFAM" id="SSF47384">
    <property type="entry name" value="Homodimeric domain of signal transducing histidine kinase"/>
    <property type="match status" value="1"/>
</dbReference>
<dbReference type="InterPro" id="IPR004358">
    <property type="entry name" value="Sig_transdc_His_kin-like_C"/>
</dbReference>
<comment type="caution">
    <text evidence="14">The sequence shown here is derived from an EMBL/GenBank/DDBJ whole genome shotgun (WGS) entry which is preliminary data.</text>
</comment>
<organism evidence="14 15">
    <name type="scientific">Microbispora amethystogenes</name>
    <dbReference type="NCBI Taxonomy" id="1427754"/>
    <lineage>
        <taxon>Bacteria</taxon>
        <taxon>Bacillati</taxon>
        <taxon>Actinomycetota</taxon>
        <taxon>Actinomycetes</taxon>
        <taxon>Streptosporangiales</taxon>
        <taxon>Streptosporangiaceae</taxon>
        <taxon>Microbispora</taxon>
    </lineage>
</organism>
<evidence type="ECO:0000256" key="7">
    <source>
        <dbReference type="ARBA" id="ARBA00022777"/>
    </source>
</evidence>
<dbReference type="Gene3D" id="3.30.565.10">
    <property type="entry name" value="Histidine kinase-like ATPase, C-terminal domain"/>
    <property type="match status" value="1"/>
</dbReference>
<dbReference type="SMART" id="SM00388">
    <property type="entry name" value="HisKA"/>
    <property type="match status" value="1"/>
</dbReference>
<keyword evidence="5" id="KW-0808">Transferase</keyword>
<dbReference type="Pfam" id="PF02518">
    <property type="entry name" value="HATPase_c"/>
    <property type="match status" value="1"/>
</dbReference>
<keyword evidence="9" id="KW-0902">Two-component regulatory system</keyword>
<evidence type="ECO:0000259" key="12">
    <source>
        <dbReference type="PROSITE" id="PS50109"/>
    </source>
</evidence>
<evidence type="ECO:0000256" key="11">
    <source>
        <dbReference type="SAM" id="Phobius"/>
    </source>
</evidence>
<dbReference type="PROSITE" id="PS50885">
    <property type="entry name" value="HAMP"/>
    <property type="match status" value="1"/>
</dbReference>
<dbReference type="InterPro" id="IPR005467">
    <property type="entry name" value="His_kinase_dom"/>
</dbReference>
<dbReference type="InterPro" id="IPR036097">
    <property type="entry name" value="HisK_dim/P_sf"/>
</dbReference>
<feature type="domain" description="HAMP" evidence="13">
    <location>
        <begin position="203"/>
        <end position="255"/>
    </location>
</feature>
<keyword evidence="4" id="KW-0597">Phosphoprotein</keyword>
<accession>A0ABQ4FK62</accession>
<gene>
    <name evidence="14" type="ORF">Mam01_53660</name>
</gene>
<evidence type="ECO:0000256" key="5">
    <source>
        <dbReference type="ARBA" id="ARBA00022679"/>
    </source>
</evidence>
<dbReference type="CDD" id="cd00075">
    <property type="entry name" value="HATPase"/>
    <property type="match status" value="1"/>
</dbReference>
<dbReference type="Proteomes" id="UP000651728">
    <property type="component" value="Unassembled WGS sequence"/>
</dbReference>
<dbReference type="SUPFAM" id="SSF55874">
    <property type="entry name" value="ATPase domain of HSP90 chaperone/DNA topoisomerase II/histidine kinase"/>
    <property type="match status" value="1"/>
</dbReference>
<reference evidence="14 15" key="1">
    <citation type="submission" date="2021-01" db="EMBL/GenBank/DDBJ databases">
        <title>Whole genome shotgun sequence of Microbispora amethystogenes NBRC 101907.</title>
        <authorList>
            <person name="Komaki H."/>
            <person name="Tamura T."/>
        </authorList>
    </citation>
    <scope>NUCLEOTIDE SEQUENCE [LARGE SCALE GENOMIC DNA]</scope>
    <source>
        <strain evidence="14 15">NBRC 101907</strain>
    </source>
</reference>
<dbReference type="InterPro" id="IPR050428">
    <property type="entry name" value="TCS_sensor_his_kinase"/>
</dbReference>
<evidence type="ECO:0000313" key="14">
    <source>
        <dbReference type="EMBL" id="GIH35202.1"/>
    </source>
</evidence>
<dbReference type="CDD" id="cd00082">
    <property type="entry name" value="HisKA"/>
    <property type="match status" value="1"/>
</dbReference>
<keyword evidence="6 11" id="KW-0812">Transmembrane</keyword>
<proteinExistence type="predicted"/>
<dbReference type="Gene3D" id="6.10.340.10">
    <property type="match status" value="1"/>
</dbReference>
<evidence type="ECO:0000256" key="10">
    <source>
        <dbReference type="ARBA" id="ARBA00023136"/>
    </source>
</evidence>
<feature type="transmembrane region" description="Helical" evidence="11">
    <location>
        <begin position="12"/>
        <end position="35"/>
    </location>
</feature>
<dbReference type="Pfam" id="PF00672">
    <property type="entry name" value="HAMP"/>
    <property type="match status" value="1"/>
</dbReference>
<evidence type="ECO:0000259" key="13">
    <source>
        <dbReference type="PROSITE" id="PS50885"/>
    </source>
</evidence>
<dbReference type="PANTHER" id="PTHR45436">
    <property type="entry name" value="SENSOR HISTIDINE KINASE YKOH"/>
    <property type="match status" value="1"/>
</dbReference>
<dbReference type="Gene3D" id="1.10.287.130">
    <property type="match status" value="1"/>
</dbReference>
<dbReference type="Pfam" id="PF00512">
    <property type="entry name" value="HisKA"/>
    <property type="match status" value="1"/>
</dbReference>
<dbReference type="SMART" id="SM00387">
    <property type="entry name" value="HATPase_c"/>
    <property type="match status" value="1"/>
</dbReference>
<evidence type="ECO:0000256" key="2">
    <source>
        <dbReference type="ARBA" id="ARBA00004236"/>
    </source>
</evidence>
<dbReference type="InterPro" id="IPR036890">
    <property type="entry name" value="HATPase_C_sf"/>
</dbReference>
<dbReference type="InterPro" id="IPR003661">
    <property type="entry name" value="HisK_dim/P_dom"/>
</dbReference>
<evidence type="ECO:0000313" key="15">
    <source>
        <dbReference type="Proteomes" id="UP000651728"/>
    </source>
</evidence>
<comment type="catalytic activity">
    <reaction evidence="1">
        <text>ATP + protein L-histidine = ADP + protein N-phospho-L-histidine.</text>
        <dbReference type="EC" id="2.7.13.3"/>
    </reaction>
</comment>